<dbReference type="InterPro" id="IPR017748">
    <property type="entry name" value="TagF"/>
</dbReference>
<sequence length="275" mass="27903">MAPGAAELRIDEGPPEDAAGGAEAGPAAAAAGVEGAGVVLALYGKLPQRRDFVTHAMPRALLAPFEGFLSDGMGQARLDLGEEFAGDYLVMPAWRFWIGPACFGHAALGALVPSVDGVGRHFPLAILAVAPEGRGFEHPTVDPAGPVLKAIEARLMAALGAETGAPFDGAAITAGLEPPALLQTGNGAGELREAENGVPSDGAEATALDALLRGACLGDYRRLAAGRSYFWTAGPGGVRPALFVRSGLPAPADFTAMVRGVAPREPLPGEPEVSA</sequence>
<evidence type="ECO:0000256" key="1">
    <source>
        <dbReference type="SAM" id="MobiDB-lite"/>
    </source>
</evidence>
<feature type="compositionally biased region" description="Low complexity" evidence="1">
    <location>
        <begin position="16"/>
        <end position="25"/>
    </location>
</feature>
<dbReference type="PIRSF" id="PIRSF029287">
    <property type="entry name" value="UCP029287"/>
    <property type="match status" value="1"/>
</dbReference>
<feature type="region of interest" description="Disordered" evidence="1">
    <location>
        <begin position="1"/>
        <end position="25"/>
    </location>
</feature>
<dbReference type="Gene3D" id="3.40.1730.10">
    <property type="entry name" value="pa0076 domain"/>
    <property type="match status" value="1"/>
</dbReference>
<dbReference type="InterPro" id="IPR038225">
    <property type="entry name" value="TagF_sf"/>
</dbReference>
<keyword evidence="3" id="KW-1185">Reference proteome</keyword>
<dbReference type="Pfam" id="PF09867">
    <property type="entry name" value="TagF_N"/>
    <property type="match status" value="1"/>
</dbReference>
<evidence type="ECO:0000313" key="3">
    <source>
        <dbReference type="Proteomes" id="UP001164020"/>
    </source>
</evidence>
<accession>A0ABY7BWZ6</accession>
<dbReference type="NCBIfam" id="TIGR03373">
    <property type="entry name" value="VI_minor_4"/>
    <property type="match status" value="1"/>
</dbReference>
<name>A0ABY7BWZ6_9HYPH</name>
<gene>
    <name evidence="2" type="primary">tagF</name>
    <name evidence="2" type="ORF">OH818_18390</name>
</gene>
<dbReference type="Proteomes" id="UP001164020">
    <property type="component" value="Chromosome"/>
</dbReference>
<organism evidence="2 3">
    <name type="scientific">Jiella pelagia</name>
    <dbReference type="NCBI Taxonomy" id="2986949"/>
    <lineage>
        <taxon>Bacteria</taxon>
        <taxon>Pseudomonadati</taxon>
        <taxon>Pseudomonadota</taxon>
        <taxon>Alphaproteobacteria</taxon>
        <taxon>Hyphomicrobiales</taxon>
        <taxon>Aurantimonadaceae</taxon>
        <taxon>Jiella</taxon>
    </lineage>
</organism>
<protein>
    <submittedName>
        <fullName evidence="2">Type VI secretion system-associated protein TagF</fullName>
    </submittedName>
</protein>
<dbReference type="RefSeq" id="WP_268879937.1">
    <property type="nucleotide sequence ID" value="NZ_CP114029.1"/>
</dbReference>
<dbReference type="EMBL" id="CP114029">
    <property type="protein sequence ID" value="WAP67476.1"/>
    <property type="molecule type" value="Genomic_DNA"/>
</dbReference>
<evidence type="ECO:0000313" key="2">
    <source>
        <dbReference type="EMBL" id="WAP67476.1"/>
    </source>
</evidence>
<reference evidence="2" key="1">
    <citation type="submission" date="2022-12" db="EMBL/GenBank/DDBJ databases">
        <title>Jiella pelagia sp. nov., isolated from phosphonate enriched culture of Northwest Pacific surface seawater.</title>
        <authorList>
            <person name="Shin D.Y."/>
            <person name="Hwang C.Y."/>
        </authorList>
    </citation>
    <scope>NUCLEOTIDE SEQUENCE</scope>
    <source>
        <strain evidence="2">HL-NP1</strain>
    </source>
</reference>
<proteinExistence type="predicted"/>